<evidence type="ECO:0000313" key="3">
    <source>
        <dbReference type="Proteomes" id="UP001295423"/>
    </source>
</evidence>
<dbReference type="Proteomes" id="UP001295423">
    <property type="component" value="Unassembled WGS sequence"/>
</dbReference>
<comment type="caution">
    <text evidence="2">The sequence shown here is derived from an EMBL/GenBank/DDBJ whole genome shotgun (WGS) entry which is preliminary data.</text>
</comment>
<feature type="signal peptide" evidence="1">
    <location>
        <begin position="1"/>
        <end position="19"/>
    </location>
</feature>
<keyword evidence="3" id="KW-1185">Reference proteome</keyword>
<feature type="chain" id="PRO_5042255315" evidence="1">
    <location>
        <begin position="20"/>
        <end position="373"/>
    </location>
</feature>
<reference evidence="2" key="1">
    <citation type="submission" date="2023-08" db="EMBL/GenBank/DDBJ databases">
        <authorList>
            <person name="Audoor S."/>
            <person name="Bilcke G."/>
        </authorList>
    </citation>
    <scope>NUCLEOTIDE SEQUENCE</scope>
</reference>
<organism evidence="2 3">
    <name type="scientific">Cylindrotheca closterium</name>
    <dbReference type="NCBI Taxonomy" id="2856"/>
    <lineage>
        <taxon>Eukaryota</taxon>
        <taxon>Sar</taxon>
        <taxon>Stramenopiles</taxon>
        <taxon>Ochrophyta</taxon>
        <taxon>Bacillariophyta</taxon>
        <taxon>Bacillariophyceae</taxon>
        <taxon>Bacillariophycidae</taxon>
        <taxon>Bacillariales</taxon>
        <taxon>Bacillariaceae</taxon>
        <taxon>Cylindrotheca</taxon>
    </lineage>
</organism>
<keyword evidence="1" id="KW-0732">Signal</keyword>
<dbReference type="AlphaFoldDB" id="A0AAD2G0J2"/>
<proteinExistence type="predicted"/>
<evidence type="ECO:0000256" key="1">
    <source>
        <dbReference type="SAM" id="SignalP"/>
    </source>
</evidence>
<sequence length="373" mass="40386">MKLLSAPLCLLFTATDVSAQSLGSVSDSLKDSFSESISNIKNALWRSPNITSSIDGSHEIKVTVSPLVDSITIEYGYDASPLYASDNNNHRRLEALLSSNQVLLQEQEFQSRSTSSKINNRAHAGRNRRRLQQDYDPFFVFGGTVQGEYVHGSHYKANWNETFSVLVEPAANKKSELYVLMDEASKTTFPCIYFPYGNLTTADVIAMVSLDDAIASGGEVGHVSFNTSTGAFTLYSNETAVPNSAGGQFVPDVYVSGSIPGSNTSLSNLFGGIDGTVFDWTPTSKFTVTTLSAKDYLINRGVEKLTIDVYAENENLGLFAFALFDVDTQGNVELADLGLEGGNQRSQRPSSAVELVTGTSVFLAMTTSLLSSW</sequence>
<gene>
    <name evidence="2" type="ORF">CYCCA115_LOCUS17562</name>
</gene>
<accession>A0AAD2G0J2</accession>
<evidence type="ECO:0000313" key="2">
    <source>
        <dbReference type="EMBL" id="CAJ1959138.1"/>
    </source>
</evidence>
<name>A0AAD2G0J2_9STRA</name>
<dbReference type="EMBL" id="CAKOGP040001980">
    <property type="protein sequence ID" value="CAJ1959138.1"/>
    <property type="molecule type" value="Genomic_DNA"/>
</dbReference>
<protein>
    <submittedName>
        <fullName evidence="2">Uncharacterized protein</fullName>
    </submittedName>
</protein>